<evidence type="ECO:0000313" key="2">
    <source>
        <dbReference type="EMBL" id="PDT00175.1"/>
    </source>
</evidence>
<feature type="region of interest" description="Disordered" evidence="1">
    <location>
        <begin position="807"/>
        <end position="830"/>
    </location>
</feature>
<comment type="caution">
    <text evidence="2">The sequence shown here is derived from an EMBL/GenBank/DDBJ whole genome shotgun (WGS) entry which is preliminary data.</text>
</comment>
<accession>A0A2A6J289</accession>
<gene>
    <name evidence="2" type="ORF">CO666_32010</name>
</gene>
<dbReference type="Proteomes" id="UP000220768">
    <property type="component" value="Unassembled WGS sequence"/>
</dbReference>
<dbReference type="EMBL" id="NWSV01000047">
    <property type="protein sequence ID" value="PDT00175.1"/>
    <property type="molecule type" value="Genomic_DNA"/>
</dbReference>
<proteinExistence type="predicted"/>
<organism evidence="2 3">
    <name type="scientific">Rhizobium chutanense</name>
    <dbReference type="NCBI Taxonomy" id="2035448"/>
    <lineage>
        <taxon>Bacteria</taxon>
        <taxon>Pseudomonadati</taxon>
        <taxon>Pseudomonadota</taxon>
        <taxon>Alphaproteobacteria</taxon>
        <taxon>Hyphomicrobiales</taxon>
        <taxon>Rhizobiaceae</taxon>
        <taxon>Rhizobium/Agrobacterium group</taxon>
        <taxon>Rhizobium</taxon>
    </lineage>
</organism>
<protein>
    <submittedName>
        <fullName evidence="2">Uncharacterized protein</fullName>
    </submittedName>
</protein>
<name>A0A2A6J289_9HYPH</name>
<dbReference type="RefSeq" id="WP_097603632.1">
    <property type="nucleotide sequence ID" value="NZ_NWSV01000047.1"/>
</dbReference>
<sequence>MTVNVLPLLRVIANGRYKKPKGGPNYLKFTVVATPELVDSADGALAFENWPAEITERLRKKTQWPFADGLKLFFRLITAECIPPKIAAPNWKELPLQLTAPIAYADEKAWRKIDALWKKTLVPLDQLQSLAQDIKNSLDSKKQTPDLKSSYDPKVALNKDGDIPAKPYDPSTPDIIRGVLPIRQSDFAIEEQGERAARILAKQLRGPRAVLEDIEPSEVDYQKKFEEVVKNTQAERAATEKLFSDIIKGKAPSDENSVAPAASIVPQQASVAQDQASASTDRDIRRATHEYGTWRQQKTSPEYDPQKRALDRLRGIFFAIQGDPTLSRLFGLTFDFEIEEAALLASLGQQNTSSVDLHLAIEPSAASTSRPVATAARLNPEGFWPVSAFEAFIFTGADNSCKKLLLPKLVEQSNGVWKIGATLGTDEAPMDRYDLTSLDLRRSVSSKSRDRDLGEAQTTAGFTILDRGRAAQVARDLALAKLQTGDEKTTPPEIVVLHAEELTIGRHVDVAAAKGGTPVSALQWRSLLRRYIDYDFGPDDKTLEAILSQLVTVHDSKRVREEISFQVAARLMPMAAKMPDDQQQDEEDKKATYEVITEEAIFLWDGTPGGVLTDGPKRQEQPDEMLPFARILDLPGKEAAGKELRPAPLRFGYPYVFRFRSMFLGGGSPDPIDPERNKKIQDDEILPRGIGGTVQPRRFLRHEKIAAPTLALPARLAAARISLRMGYEQVDQAIVRSWSDAPSNMDPISATDPIRGEYVAGSTRAVPDLTTRVFIPPEVPFELVVRHSKLDETPNVTALRRGGLRDVAYTPKRPPKTVVPEDPEPEPSGFPVAITTIRDTFDREGAAYRRLVSAAPESTERGIPVFQPGGNNTTKDGEDGYLPDPAISSYSIRARIRGSDRYLTGDVLVSVYDKKAYPHILPLVIVVSKAGKGGKDLRPSHPTSIDQIATHTGPRWMTSAGTFPKAQQTSSTQVQHVSVTLYPGEDFDLEVACLPDPQMLKQRFAIVEAAAIQLAAAGKDEAGLKQLTDICGEDIAEACKVSTSNPSLTGIGGAAVPDDLTLLKIATNMIDAIRTRWPIEEISAVSKLRVCHAVNKPLMASWHEGAAKTFRHSEFYTCEEILKPPLKDEHGAHGVLLDATVDVDLSMVESFVVVAQTVGADGSKLDDPTRGRSTISKRSGRWPKLVTSEGKQAYVSPRDVVGFDVGADGAVTLPTQQITLLNVGNLPTHGAVGQLIEHIKDPKTNLCTIPKPESLSPTIPPVEHPGAPVFGAPVGRMTPIWLAPLFVSGSTAPISHRQAMQDGALDVVKPTRSLKAEKPYIFKDTLARKLKLSLISVCRHASAFETAPVYGGGTEQLLYRRQPLRRSEQAILNTSSIEVYVKSSARPAAPDLRRPEPSFMFTRASAVDVEGSITHSVVRQARTRLYFGRSWFSSGEGERIGIVLWPPKYRELLSIGVDRDRIKFGQRELNLRDFEDRDLGPGGSFVTRWGGDPIRRDPSPQMGNFIPPAAFEDFSKLDKGPHRPGYEETVDMPIPRASPPVPDENGNGQVDPKPAYDFLQVSLLTYEPCFDLDREEWFVDIDLKPIRASEPFVRFGLVRFQKLSITQDIMVSEPVTVTMQLLPQRNVDLIDHGVSENGARMLELVVRGMGSLDIKDLDPGTLPGNETGQWVKNFDLLRMPKIRLAVFHETGIGPSLVRTPCVLEGLQVDELGQTVLAEAEVENDELVWKVDFNLPSGLLRDLGPGRFVSYVEEVDHRMPATYRAEPIGLNTMFSPDNFETSGPRFSARIAFLETTKELLETAP</sequence>
<keyword evidence="3" id="KW-1185">Reference proteome</keyword>
<feature type="region of interest" description="Disordered" evidence="1">
    <location>
        <begin position="859"/>
        <end position="882"/>
    </location>
</feature>
<evidence type="ECO:0000313" key="3">
    <source>
        <dbReference type="Proteomes" id="UP000220768"/>
    </source>
</evidence>
<reference evidence="2 3" key="1">
    <citation type="submission" date="2017-09" db="EMBL/GenBank/DDBJ databases">
        <title>Comparative genomics of rhizobia isolated from Phaseolus vulgaris in China.</title>
        <authorList>
            <person name="Tong W."/>
        </authorList>
    </citation>
    <scope>NUCLEOTIDE SEQUENCE [LARGE SCALE GENOMIC DNA]</scope>
    <source>
        <strain evidence="2 3">C5</strain>
    </source>
</reference>
<evidence type="ECO:0000256" key="1">
    <source>
        <dbReference type="SAM" id="MobiDB-lite"/>
    </source>
</evidence>